<gene>
    <name evidence="1" type="ORF">K4L44_01675</name>
</gene>
<dbReference type="Proteomes" id="UP000826212">
    <property type="component" value="Chromosome"/>
</dbReference>
<organism evidence="1 2">
    <name type="scientific">Halosquirtibacter laminarini</name>
    <dbReference type="NCBI Taxonomy" id="3374600"/>
    <lineage>
        <taxon>Bacteria</taxon>
        <taxon>Pseudomonadati</taxon>
        <taxon>Bacteroidota</taxon>
        <taxon>Bacteroidia</taxon>
        <taxon>Marinilabiliales</taxon>
        <taxon>Prolixibacteraceae</taxon>
        <taxon>Halosquirtibacter</taxon>
    </lineage>
</organism>
<reference evidence="1" key="1">
    <citation type="submission" date="2021-08" db="EMBL/GenBank/DDBJ databases">
        <title>Novel anaerobic bacterium isolated from sea squirt in East Sea, Republic of Korea.</title>
        <authorList>
            <person name="Nguyen T.H."/>
            <person name="Li Z."/>
            <person name="Lee Y.-J."/>
            <person name="Ko J."/>
            <person name="Kim S.-G."/>
        </authorList>
    </citation>
    <scope>NUCLEOTIDE SEQUENCE</scope>
    <source>
        <strain evidence="1">KCTC 25031</strain>
    </source>
</reference>
<evidence type="ECO:0000313" key="1">
    <source>
        <dbReference type="EMBL" id="QZE14605.1"/>
    </source>
</evidence>
<sequence length="239" mass="25546">MKLKNLAYALTIGGAFAFASCQSGAKNQPLNNQADSTSYAIGADMGEGLAKNLESAPGGTELNADIILSAIQTSINKGETKMTAEERQQVIRAFFTSQQEKAAKANVEKGEKFLEENKTKEGVVTTESGLQYKVIKKGDGAIPTKDDKVKVHYTGRLIPDAKNPEGKVFDSSIERGKPAEFGVSSVIPGWTEAIQLMPVGSEFKVFIPASLAYGERGAGQDIGPNSTLVFDIQLLDIVK</sequence>
<proteinExistence type="predicted"/>
<keyword evidence="1" id="KW-0413">Isomerase</keyword>
<dbReference type="EMBL" id="CP081303">
    <property type="protein sequence ID" value="QZE14605.1"/>
    <property type="molecule type" value="Genomic_DNA"/>
</dbReference>
<protein>
    <submittedName>
        <fullName evidence="1">FKBP-type peptidyl-prolyl cis-trans isomerase</fullName>
    </submittedName>
</protein>
<evidence type="ECO:0000313" key="2">
    <source>
        <dbReference type="Proteomes" id="UP000826212"/>
    </source>
</evidence>
<accession>A0AC61NG47</accession>
<name>A0AC61NG47_9BACT</name>
<keyword evidence="2" id="KW-1185">Reference proteome</keyword>